<dbReference type="GO" id="GO:0004812">
    <property type="term" value="F:aminoacyl-tRNA ligase activity"/>
    <property type="evidence" value="ECO:0007669"/>
    <property type="project" value="UniProtKB-KW"/>
</dbReference>
<dbReference type="Gene3D" id="3.90.960.10">
    <property type="entry name" value="YbaK/aminoacyl-tRNA synthetase-associated domain"/>
    <property type="match status" value="1"/>
</dbReference>
<accession>M7PRM4</accession>
<dbReference type="PANTHER" id="PTHR30411">
    <property type="entry name" value="CYTOPLASMIC PROTEIN"/>
    <property type="match status" value="1"/>
</dbReference>
<dbReference type="STRING" id="1286106.MPL1_07229"/>
<dbReference type="PANTHER" id="PTHR30411:SF1">
    <property type="entry name" value="CYTOPLASMIC PROTEIN"/>
    <property type="match status" value="1"/>
</dbReference>
<evidence type="ECO:0000313" key="3">
    <source>
        <dbReference type="Proteomes" id="UP000012019"/>
    </source>
</evidence>
<dbReference type="PATRIC" id="fig|1286106.3.peg.1451"/>
<dbReference type="InterPro" id="IPR036754">
    <property type="entry name" value="YbaK/aa-tRNA-synt-asso_dom_sf"/>
</dbReference>
<sequence>MSITSAVTELLEQHGIRFEIITIPLSEDQKPIRNLEALLSEQGKNPDSVVRSLLFKTGTDHFVLLAVAGAGRADWATLRKQLGEKKLRMAEYEEVSNATGFMVGAVPPIALPESVTVLADNSAFGFDEVIIGSGVLGYAIGLKSSDLRKVMSEVVTGEFVKTD</sequence>
<dbReference type="Pfam" id="PF04073">
    <property type="entry name" value="tRNA_edit"/>
    <property type="match status" value="1"/>
</dbReference>
<reference evidence="2 3" key="1">
    <citation type="journal article" date="2013" name="Genome Announc.">
        <title>Draft Genome Sequence of Methylophaga lonarensis MPLT, a Haloalkaliphilic (Non-Methane-Utilizing) Methylotroph.</title>
        <authorList>
            <person name="Shetty S.A."/>
            <person name="Marathe N.P."/>
            <person name="Munot H."/>
            <person name="Antony C.P."/>
            <person name="Dhotre D.P."/>
            <person name="Murrell J.C."/>
            <person name="Shouche Y.S."/>
        </authorList>
    </citation>
    <scope>NUCLEOTIDE SEQUENCE [LARGE SCALE GENOMIC DNA]</scope>
    <source>
        <strain evidence="2 3">MPL</strain>
    </source>
</reference>
<keyword evidence="2" id="KW-0030">Aminoacyl-tRNA synthetase</keyword>
<dbReference type="GO" id="GO:0002161">
    <property type="term" value="F:aminoacyl-tRNA deacylase activity"/>
    <property type="evidence" value="ECO:0007669"/>
    <property type="project" value="InterPro"/>
</dbReference>
<organism evidence="2 3">
    <name type="scientific">Methylophaga lonarensis MPL</name>
    <dbReference type="NCBI Taxonomy" id="1286106"/>
    <lineage>
        <taxon>Bacteria</taxon>
        <taxon>Pseudomonadati</taxon>
        <taxon>Pseudomonadota</taxon>
        <taxon>Gammaproteobacteria</taxon>
        <taxon>Thiotrichales</taxon>
        <taxon>Piscirickettsiaceae</taxon>
        <taxon>Methylophaga</taxon>
    </lineage>
</organism>
<evidence type="ECO:0000259" key="1">
    <source>
        <dbReference type="Pfam" id="PF04073"/>
    </source>
</evidence>
<comment type="caution">
    <text evidence="2">The sequence shown here is derived from an EMBL/GenBank/DDBJ whole genome shotgun (WGS) entry which is preliminary data.</text>
</comment>
<evidence type="ECO:0000313" key="2">
    <source>
        <dbReference type="EMBL" id="EMR13094.1"/>
    </source>
</evidence>
<dbReference type="SUPFAM" id="SSF55826">
    <property type="entry name" value="YbaK/ProRS associated domain"/>
    <property type="match status" value="1"/>
</dbReference>
<keyword evidence="3" id="KW-1185">Reference proteome</keyword>
<proteinExistence type="predicted"/>
<gene>
    <name evidence="2" type="ORF">MPL1_07229</name>
</gene>
<dbReference type="RefSeq" id="WP_009726435.1">
    <property type="nucleotide sequence ID" value="NZ_APHR01000035.1"/>
</dbReference>
<protein>
    <submittedName>
        <fullName evidence="2">YbaK/prolyl-tRNA synthetase associated domain-containing protein</fullName>
    </submittedName>
</protein>
<dbReference type="eggNOG" id="COG2606">
    <property type="taxonomic scope" value="Bacteria"/>
</dbReference>
<keyword evidence="2" id="KW-0436">Ligase</keyword>
<dbReference type="InterPro" id="IPR007214">
    <property type="entry name" value="YbaK/aa-tRNA-synth-assoc-dom"/>
</dbReference>
<name>M7PRM4_9GAMM</name>
<dbReference type="EMBL" id="APHR01000035">
    <property type="protein sequence ID" value="EMR13094.1"/>
    <property type="molecule type" value="Genomic_DNA"/>
</dbReference>
<dbReference type="Proteomes" id="UP000012019">
    <property type="component" value="Unassembled WGS sequence"/>
</dbReference>
<dbReference type="OrthoDB" id="9798760at2"/>
<dbReference type="AlphaFoldDB" id="M7PRM4"/>
<feature type="domain" description="YbaK/aminoacyl-tRNA synthetase-associated" evidence="1">
    <location>
        <begin position="30"/>
        <end position="149"/>
    </location>
</feature>
<dbReference type="CDD" id="cd04332">
    <property type="entry name" value="YbaK_like"/>
    <property type="match status" value="1"/>
</dbReference>